<accession>A0A192CEQ9</accession>
<dbReference type="GO" id="GO:0005829">
    <property type="term" value="C:cytosol"/>
    <property type="evidence" value="ECO:0007669"/>
    <property type="project" value="TreeGrafter"/>
</dbReference>
<dbReference type="Gene3D" id="1.10.10.10">
    <property type="entry name" value="Winged helix-like DNA-binding domain superfamily/Winged helix DNA-binding domain"/>
    <property type="match status" value="1"/>
</dbReference>
<dbReference type="AlphaFoldDB" id="A0A192CEQ9"/>
<keyword evidence="5" id="KW-0238">DNA-binding</keyword>
<evidence type="ECO:0000256" key="1">
    <source>
        <dbReference type="ARBA" id="ARBA00007957"/>
    </source>
</evidence>
<dbReference type="InterPro" id="IPR036388">
    <property type="entry name" value="WH-like_DNA-bd_sf"/>
</dbReference>
<keyword evidence="3 9" id="KW-0862">Zinc</keyword>
<dbReference type="GO" id="GO:1900376">
    <property type="term" value="P:regulation of secondary metabolite biosynthetic process"/>
    <property type="evidence" value="ECO:0007669"/>
    <property type="project" value="TreeGrafter"/>
</dbReference>
<proteinExistence type="inferred from homology"/>
<dbReference type="InterPro" id="IPR036390">
    <property type="entry name" value="WH_DNA-bd_sf"/>
</dbReference>
<dbReference type="Gene3D" id="3.30.1490.190">
    <property type="match status" value="1"/>
</dbReference>
<gene>
    <name evidence="11" type="ORF">WLH_03352</name>
</gene>
<evidence type="ECO:0000313" key="11">
    <source>
        <dbReference type="EMBL" id="ANK04613.1"/>
    </source>
</evidence>
<evidence type="ECO:0000256" key="7">
    <source>
        <dbReference type="ARBA" id="ARBA00056831"/>
    </source>
</evidence>
<evidence type="ECO:0000256" key="2">
    <source>
        <dbReference type="ARBA" id="ARBA00022491"/>
    </source>
</evidence>
<dbReference type="InterPro" id="IPR043135">
    <property type="entry name" value="Fur_C"/>
</dbReference>
<evidence type="ECO:0000256" key="6">
    <source>
        <dbReference type="ARBA" id="ARBA00023163"/>
    </source>
</evidence>
<dbReference type="PANTHER" id="PTHR33202">
    <property type="entry name" value="ZINC UPTAKE REGULATION PROTEIN"/>
    <property type="match status" value="1"/>
</dbReference>
<dbReference type="FunFam" id="1.10.10.10:FF:000137">
    <property type="entry name" value="Zinc uptake transcriptional repressor"/>
    <property type="match status" value="1"/>
</dbReference>
<dbReference type="GO" id="GO:0008270">
    <property type="term" value="F:zinc ion binding"/>
    <property type="evidence" value="ECO:0007669"/>
    <property type="project" value="TreeGrafter"/>
</dbReference>
<evidence type="ECO:0000256" key="9">
    <source>
        <dbReference type="PIRSR" id="PIRSR602481-1"/>
    </source>
</evidence>
<dbReference type="GO" id="GO:0000976">
    <property type="term" value="F:transcription cis-regulatory region binding"/>
    <property type="evidence" value="ECO:0007669"/>
    <property type="project" value="TreeGrafter"/>
</dbReference>
<evidence type="ECO:0000256" key="3">
    <source>
        <dbReference type="ARBA" id="ARBA00022833"/>
    </source>
</evidence>
<feature type="binding site" evidence="9">
    <location>
        <position position="184"/>
    </location>
    <ligand>
        <name>Zn(2+)</name>
        <dbReference type="ChEBI" id="CHEBI:29105"/>
    </ligand>
</feature>
<evidence type="ECO:0000256" key="10">
    <source>
        <dbReference type="PIRSR" id="PIRSR602481-2"/>
    </source>
</evidence>
<name>A0A192CEQ9_ECO25</name>
<dbReference type="InterPro" id="IPR002481">
    <property type="entry name" value="FUR"/>
</dbReference>
<dbReference type="Pfam" id="PF01475">
    <property type="entry name" value="FUR"/>
    <property type="match status" value="1"/>
</dbReference>
<feature type="binding site" evidence="9">
    <location>
        <position position="224"/>
    </location>
    <ligand>
        <name>Zn(2+)</name>
        <dbReference type="ChEBI" id="CHEBI:29105"/>
    </ligand>
</feature>
<keyword evidence="9" id="KW-0479">Metal-binding</keyword>
<evidence type="ECO:0000256" key="4">
    <source>
        <dbReference type="ARBA" id="ARBA00023015"/>
    </source>
</evidence>
<comment type="function">
    <text evidence="7">Acts as a negative controlling element, employing Zn(2+) as a cofactor to bind the operator of the repressed genes (znuACB).</text>
</comment>
<sequence length="252" mass="28686">MFFKNGTSYQASGQSRNGKRDKQCVILLAWRLFKHLVNWGRYYSITNMRSGNVTAMTPCSRRLSENYGKVRTFLTPLSRCPMEKTTTQELLAQAEKICAQRNVRLTPQRLEVLRLMSLQDGAISAYDLLDLLREAEPQAKPPTVYRALEFLLEQGFVHKVESTNSYVLCHLFDQPTHTSAMFICDRCGAVKEECAEGVEDIMHTLAAKMGFALRHNVIEAHGLCSACVEVEACRHPEQCHHDHSIQVKKKPR</sequence>
<feature type="binding site" evidence="10">
    <location>
        <position position="199"/>
    </location>
    <ligand>
        <name>Fe cation</name>
        <dbReference type="ChEBI" id="CHEBI:24875"/>
    </ligand>
</feature>
<reference evidence="11 12" key="1">
    <citation type="submission" date="2016-03" db="EMBL/GenBank/DDBJ databases">
        <title>Genome Sequence and Comparative Pathogenic Determinants of Uropathogenic Escherichia coli O25b:H4, a Clinical Isolate from Saudi Arabia.</title>
        <authorList>
            <person name="Alyamani E.A.J."/>
            <person name="Khiyami M.A."/>
            <person name="Booq R.Y."/>
            <person name="Bahwerth F.S."/>
            <person name="Vaisvil B."/>
            <person name="Schmitt D.P."/>
            <person name="Kapatral V."/>
        </authorList>
    </citation>
    <scope>NUCLEOTIDE SEQUENCE [LARGE SCALE GENOMIC DNA]</scope>
    <source>
        <strain evidence="11 12">O25b:H4</strain>
    </source>
</reference>
<dbReference type="NCBIfam" id="NF008646">
    <property type="entry name" value="PRK11639.1"/>
    <property type="match status" value="1"/>
</dbReference>
<comment type="cofactor">
    <cofactor evidence="9">
        <name>Zn(2+)</name>
        <dbReference type="ChEBI" id="CHEBI:29105"/>
    </cofactor>
    <text evidence="9">Binds 1 zinc ion per subunit.</text>
</comment>
<keyword evidence="2" id="KW-0678">Repressor</keyword>
<feature type="binding site" evidence="9">
    <location>
        <position position="227"/>
    </location>
    <ligand>
        <name>Zn(2+)</name>
        <dbReference type="ChEBI" id="CHEBI:29105"/>
    </ligand>
</feature>
<dbReference type="EMBL" id="CP015085">
    <property type="protein sequence ID" value="ANK04613.1"/>
    <property type="molecule type" value="Genomic_DNA"/>
</dbReference>
<feature type="binding site" evidence="9">
    <location>
        <position position="187"/>
    </location>
    <ligand>
        <name>Zn(2+)</name>
        <dbReference type="ChEBI" id="CHEBI:29105"/>
    </ligand>
</feature>
<organism evidence="11 12">
    <name type="scientific">Escherichia coli O25b:H4</name>
    <dbReference type="NCBI Taxonomy" id="941280"/>
    <lineage>
        <taxon>Bacteria</taxon>
        <taxon>Pseudomonadati</taxon>
        <taxon>Pseudomonadota</taxon>
        <taxon>Gammaproteobacteria</taxon>
        <taxon>Enterobacterales</taxon>
        <taxon>Enterobacteriaceae</taxon>
        <taxon>Escherichia</taxon>
    </lineage>
</organism>
<comment type="similarity">
    <text evidence="1">Belongs to the Fur family.</text>
</comment>
<dbReference type="GO" id="GO:0003700">
    <property type="term" value="F:DNA-binding transcription factor activity"/>
    <property type="evidence" value="ECO:0007669"/>
    <property type="project" value="InterPro"/>
</dbReference>
<keyword evidence="6" id="KW-0804">Transcription</keyword>
<comment type="cofactor">
    <cofactor evidence="10">
        <name>Mn(2+)</name>
        <dbReference type="ChEBI" id="CHEBI:29035"/>
    </cofactor>
    <cofactor evidence="10">
        <name>Fe(2+)</name>
        <dbReference type="ChEBI" id="CHEBI:29033"/>
    </cofactor>
    <text evidence="10">Binds 1 Mn(2+) or Fe(2+) ion per subunit.</text>
</comment>
<evidence type="ECO:0000256" key="5">
    <source>
        <dbReference type="ARBA" id="ARBA00023125"/>
    </source>
</evidence>
<keyword evidence="10" id="KW-0408">Iron</keyword>
<evidence type="ECO:0000313" key="12">
    <source>
        <dbReference type="Proteomes" id="UP000183316"/>
    </source>
</evidence>
<evidence type="ECO:0000256" key="8">
    <source>
        <dbReference type="ARBA" id="ARBA00073464"/>
    </source>
</evidence>
<protein>
    <recommendedName>
        <fullName evidence="8">Zinc uptake regulation protein</fullName>
    </recommendedName>
</protein>
<dbReference type="PATRIC" id="fig|941280.3.peg.3327"/>
<dbReference type="GO" id="GO:0045892">
    <property type="term" value="P:negative regulation of DNA-templated transcription"/>
    <property type="evidence" value="ECO:0007669"/>
    <property type="project" value="TreeGrafter"/>
</dbReference>
<dbReference type="SUPFAM" id="SSF46785">
    <property type="entry name" value="Winged helix' DNA-binding domain"/>
    <property type="match status" value="1"/>
</dbReference>
<keyword evidence="4" id="KW-0805">Transcription regulation</keyword>
<dbReference type="Proteomes" id="UP000183316">
    <property type="component" value="Chromosome"/>
</dbReference>
<dbReference type="PANTHER" id="PTHR33202:SF6">
    <property type="entry name" value="ZINC UPTAKE REGULATION PROTEIN"/>
    <property type="match status" value="1"/>
</dbReference>
<dbReference type="FunFam" id="3.30.1490.190:FF:000002">
    <property type="entry name" value="Zinc uptake transcriptional repressor"/>
    <property type="match status" value="1"/>
</dbReference>
<dbReference type="CDD" id="cd07153">
    <property type="entry name" value="Fur_like"/>
    <property type="match status" value="1"/>
</dbReference>